<organism evidence="1">
    <name type="scientific">Wuchereria bancrofti</name>
    <dbReference type="NCBI Taxonomy" id="6293"/>
    <lineage>
        <taxon>Eukaryota</taxon>
        <taxon>Metazoa</taxon>
        <taxon>Ecdysozoa</taxon>
        <taxon>Nematoda</taxon>
        <taxon>Chromadorea</taxon>
        <taxon>Rhabditida</taxon>
        <taxon>Spirurina</taxon>
        <taxon>Spiruromorpha</taxon>
        <taxon>Filarioidea</taxon>
        <taxon>Onchocercidae</taxon>
        <taxon>Wuchereria</taxon>
    </lineage>
</organism>
<reference evidence="1" key="1">
    <citation type="submission" date="2016-11" db="UniProtKB">
        <authorList>
            <consortium name="WormBaseParasite"/>
        </authorList>
    </citation>
    <scope>IDENTIFICATION</scope>
    <source>
        <strain evidence="1">pt0022</strain>
    </source>
</reference>
<accession>A0A1I8EUP7</accession>
<name>A0A1I8EUP7_WUCBA</name>
<protein>
    <submittedName>
        <fullName evidence="1">Uncharacterized protein</fullName>
    </submittedName>
</protein>
<dbReference type="AlphaFoldDB" id="A0A1I8EUP7"/>
<sequence>MQHEVAFYTSSTNRCQIRYDRFLSVDICGMESCSRMVTGTIHYRRFNATNAFHLEFLRANHL</sequence>
<evidence type="ECO:0000313" key="1">
    <source>
        <dbReference type="WBParaSite" id="maker-PairedContig_534-snap-gene-0.3-mRNA-1"/>
    </source>
</evidence>
<dbReference type="WBParaSite" id="maker-PairedContig_534-snap-gene-0.3-mRNA-1">
    <property type="protein sequence ID" value="maker-PairedContig_534-snap-gene-0.3-mRNA-1"/>
    <property type="gene ID" value="maker-PairedContig_534-snap-gene-0.3"/>
</dbReference>
<proteinExistence type="predicted"/>